<evidence type="ECO:0000313" key="2">
    <source>
        <dbReference type="EMBL" id="NNH87680.1"/>
    </source>
</evidence>
<accession>A0ABX1V443</accession>
<protein>
    <submittedName>
        <fullName evidence="2">Uncharacterized protein</fullName>
    </submittedName>
</protein>
<evidence type="ECO:0000313" key="3">
    <source>
        <dbReference type="Proteomes" id="UP000546536"/>
    </source>
</evidence>
<gene>
    <name evidence="2" type="ORF">HLH13_08150</name>
</gene>
<dbReference type="Proteomes" id="UP000546536">
    <property type="component" value="Unassembled WGS sequence"/>
</dbReference>
<dbReference type="Pfam" id="PF14163">
    <property type="entry name" value="SieB"/>
    <property type="match status" value="1"/>
</dbReference>
<keyword evidence="1" id="KW-1133">Transmembrane helix</keyword>
<evidence type="ECO:0000256" key="1">
    <source>
        <dbReference type="SAM" id="Phobius"/>
    </source>
</evidence>
<keyword evidence="1" id="KW-0812">Transmembrane</keyword>
<keyword evidence="3" id="KW-1185">Reference proteome</keyword>
<reference evidence="2 3" key="1">
    <citation type="submission" date="2020-04" db="EMBL/GenBank/DDBJ databases">
        <title>Acinetobacter Taxon 24.</title>
        <authorList>
            <person name="Nemec A."/>
            <person name="Radolfova-Krizova L."/>
            <person name="Higgins P.G."/>
            <person name="Spanelova P."/>
        </authorList>
    </citation>
    <scope>NUCLEOTIDE SEQUENCE [LARGE SCALE GENOMIC DNA]</scope>
    <source>
        <strain evidence="2 3">ANC 4279</strain>
    </source>
</reference>
<feature type="transmembrane region" description="Helical" evidence="1">
    <location>
        <begin position="39"/>
        <end position="59"/>
    </location>
</feature>
<keyword evidence="1" id="KW-0472">Membrane</keyword>
<dbReference type="InterPro" id="IPR025982">
    <property type="entry name" value="SieB"/>
</dbReference>
<comment type="caution">
    <text evidence="2">The sequence shown here is derived from an EMBL/GenBank/DDBJ whole genome shotgun (WGS) entry which is preliminary data.</text>
</comment>
<dbReference type="EMBL" id="JABERG010000009">
    <property type="protein sequence ID" value="NNH87680.1"/>
    <property type="molecule type" value="Genomic_DNA"/>
</dbReference>
<organism evidence="2 3">
    <name type="scientific">Acinetobacter terrae</name>
    <dbReference type="NCBI Taxonomy" id="2731247"/>
    <lineage>
        <taxon>Bacteria</taxon>
        <taxon>Pseudomonadati</taxon>
        <taxon>Pseudomonadota</taxon>
        <taxon>Gammaproteobacteria</taxon>
        <taxon>Moraxellales</taxon>
        <taxon>Moraxellaceae</taxon>
        <taxon>Acinetobacter</taxon>
        <taxon>Acinetobacter Taxon 24</taxon>
    </lineage>
</organism>
<dbReference type="RefSeq" id="WP_171544354.1">
    <property type="nucleotide sequence ID" value="NZ_JABERG010000009.1"/>
</dbReference>
<sequence length="155" mass="18187">MKNNISPYTINIILNIFLLLLFITSFMEIDPTLSTFTHTYKTIFILVYLLSLSIIIHTLSSKFFRYKKEQIQVKSNQIKYQRTVSQLNHDEKHILSLFINKQSTENSLDPKNPSVQLLESQKVIFNTSIIDGSKKVYRIEPNVYKLLRSNPNLLY</sequence>
<feature type="transmembrane region" description="Helical" evidence="1">
    <location>
        <begin position="7"/>
        <end position="27"/>
    </location>
</feature>
<proteinExistence type="predicted"/>
<name>A0ABX1V443_9GAMM</name>